<evidence type="ECO:0000256" key="1">
    <source>
        <dbReference type="SAM" id="MobiDB-lite"/>
    </source>
</evidence>
<evidence type="ECO:0000313" key="2">
    <source>
        <dbReference type="EMBL" id="KAJ6397588.1"/>
    </source>
</evidence>
<proteinExistence type="predicted"/>
<reference evidence="2" key="1">
    <citation type="submission" date="2022-10" db="EMBL/GenBank/DDBJ databases">
        <authorList>
            <person name="Hyden B.L."/>
            <person name="Feng K."/>
            <person name="Yates T."/>
            <person name="Jawdy S."/>
            <person name="Smart L.B."/>
            <person name="Muchero W."/>
        </authorList>
    </citation>
    <scope>NUCLEOTIDE SEQUENCE</scope>
    <source>
        <tissue evidence="2">Shoot tip</tissue>
    </source>
</reference>
<organism evidence="2 3">
    <name type="scientific">Salix suchowensis</name>
    <dbReference type="NCBI Taxonomy" id="1278906"/>
    <lineage>
        <taxon>Eukaryota</taxon>
        <taxon>Viridiplantae</taxon>
        <taxon>Streptophyta</taxon>
        <taxon>Embryophyta</taxon>
        <taxon>Tracheophyta</taxon>
        <taxon>Spermatophyta</taxon>
        <taxon>Magnoliopsida</taxon>
        <taxon>eudicotyledons</taxon>
        <taxon>Gunneridae</taxon>
        <taxon>Pentapetalae</taxon>
        <taxon>rosids</taxon>
        <taxon>fabids</taxon>
        <taxon>Malpighiales</taxon>
        <taxon>Salicaceae</taxon>
        <taxon>Saliceae</taxon>
        <taxon>Salix</taxon>
    </lineage>
</organism>
<feature type="compositionally biased region" description="Basic and acidic residues" evidence="1">
    <location>
        <begin position="1"/>
        <end position="18"/>
    </location>
</feature>
<name>A0ABQ9CGY2_9ROSI</name>
<feature type="compositionally biased region" description="Basic and acidic residues" evidence="1">
    <location>
        <begin position="115"/>
        <end position="124"/>
    </location>
</feature>
<accession>A0ABQ9CGY2</accession>
<feature type="region of interest" description="Disordered" evidence="1">
    <location>
        <begin position="194"/>
        <end position="248"/>
    </location>
</feature>
<feature type="compositionally biased region" description="Basic and acidic residues" evidence="1">
    <location>
        <begin position="135"/>
        <end position="155"/>
    </location>
</feature>
<feature type="compositionally biased region" description="Gly residues" evidence="1">
    <location>
        <begin position="72"/>
        <end position="106"/>
    </location>
</feature>
<protein>
    <submittedName>
        <fullName evidence="2">Uncharacterized protein</fullName>
    </submittedName>
</protein>
<dbReference type="EMBL" id="JAPFFI010000003">
    <property type="protein sequence ID" value="KAJ6397588.1"/>
    <property type="molecule type" value="Genomic_DNA"/>
</dbReference>
<feature type="compositionally biased region" description="Acidic residues" evidence="1">
    <location>
        <begin position="26"/>
        <end position="48"/>
    </location>
</feature>
<evidence type="ECO:0000313" key="3">
    <source>
        <dbReference type="Proteomes" id="UP001141253"/>
    </source>
</evidence>
<reference evidence="2" key="2">
    <citation type="journal article" date="2023" name="Int. J. Mol. Sci.">
        <title>De Novo Assembly and Annotation of 11 Diverse Shrub Willow (Salix) Genomes Reveals Novel Gene Organization in Sex-Linked Regions.</title>
        <authorList>
            <person name="Hyden B."/>
            <person name="Feng K."/>
            <person name="Yates T.B."/>
            <person name="Jawdy S."/>
            <person name="Cereghino C."/>
            <person name="Smart L.B."/>
            <person name="Muchero W."/>
        </authorList>
    </citation>
    <scope>NUCLEOTIDE SEQUENCE</scope>
    <source>
        <tissue evidence="2">Shoot tip</tissue>
    </source>
</reference>
<sequence length="329" mass="34387">MKGSKDVKMPPPNKDKKSVKFNLNEEYFDASDDDDDFGDDDEFDDEEESGHGHGQSHNIPNKMMPVMSNGNGPHGMVGGPGFNDKMGGGGKAKKGGGGGGGGGGDGFEIPVVMKGKGDSKDGKGGKKGGGGGDGKNTKSKEENKKQGGKDNKDGKSGIGFGVSGLWAGRVKKEKIVLLLLLRLQPIMAAQVEMGNNNGGGAKKGGGKTDTSKMKPGFPENDGTGNGPKNPGQMGPMGQTGKAPSAAMNGGGGGGYYQEMGQGNPYSQQQYMAMMMNQQRQNGNDMFQPMMYAPPHPAINYMQPPIPPHTASDQYTHVFNDENTDSCSVM</sequence>
<feature type="region of interest" description="Disordered" evidence="1">
    <location>
        <begin position="1"/>
        <end position="157"/>
    </location>
</feature>
<comment type="caution">
    <text evidence="2">The sequence shown here is derived from an EMBL/GenBank/DDBJ whole genome shotgun (WGS) entry which is preliminary data.</text>
</comment>
<dbReference type="Proteomes" id="UP001141253">
    <property type="component" value="Chromosome 5"/>
</dbReference>
<gene>
    <name evidence="2" type="ORF">OIU77_018576</name>
</gene>
<keyword evidence="3" id="KW-1185">Reference proteome</keyword>